<evidence type="ECO:0000313" key="3">
    <source>
        <dbReference type="EMBL" id="OTN75318.1"/>
    </source>
</evidence>
<dbReference type="AlphaFoldDB" id="A0A242A2Q2"/>
<dbReference type="Pfam" id="PF01381">
    <property type="entry name" value="HTH_3"/>
    <property type="match status" value="1"/>
</dbReference>
<name>A0A242A2Q2_9ENTE</name>
<dbReference type="InterPro" id="IPR010982">
    <property type="entry name" value="Lambda_DNA-bd_dom_sf"/>
</dbReference>
<dbReference type="Proteomes" id="UP000195043">
    <property type="component" value="Unassembled WGS sequence"/>
</dbReference>
<proteinExistence type="predicted"/>
<dbReference type="OrthoDB" id="5190137at2"/>
<keyword evidence="1" id="KW-0238">DNA-binding</keyword>
<evidence type="ECO:0000259" key="2">
    <source>
        <dbReference type="PROSITE" id="PS50943"/>
    </source>
</evidence>
<protein>
    <recommendedName>
        <fullName evidence="2">HTH cro/C1-type domain-containing protein</fullName>
    </recommendedName>
</protein>
<evidence type="ECO:0000256" key="1">
    <source>
        <dbReference type="ARBA" id="ARBA00023125"/>
    </source>
</evidence>
<dbReference type="GO" id="GO:0003677">
    <property type="term" value="F:DNA binding"/>
    <property type="evidence" value="ECO:0007669"/>
    <property type="project" value="UniProtKB-KW"/>
</dbReference>
<dbReference type="SMART" id="SM00530">
    <property type="entry name" value="HTH_XRE"/>
    <property type="match status" value="1"/>
</dbReference>
<sequence>MFSDRLKELRKKQGISQAVLADYLSISRQAISRYENGSAEPDLKNAVRIATYFQVSVDELLGTAQDIAPDQTTLHRIFVISKITGSLSSYYKFILSPVFSAKADEPAVMLMGIDAHSFWGDHQVPLAFYRTKAAAEKEINALYQALADAQRTYDLHFYVSTTKKGRFGIQMIKELP</sequence>
<accession>A0A242A2Q2</accession>
<comment type="caution">
    <text evidence="3">The sequence shown here is derived from an EMBL/GenBank/DDBJ whole genome shotgun (WGS) entry which is preliminary data.</text>
</comment>
<dbReference type="EMBL" id="NGKU01000001">
    <property type="protein sequence ID" value="OTN75318.1"/>
    <property type="molecule type" value="Genomic_DNA"/>
</dbReference>
<dbReference type="SUPFAM" id="SSF47413">
    <property type="entry name" value="lambda repressor-like DNA-binding domains"/>
    <property type="match status" value="1"/>
</dbReference>
<evidence type="ECO:0000313" key="4">
    <source>
        <dbReference type="Proteomes" id="UP000195043"/>
    </source>
</evidence>
<dbReference type="CDD" id="cd00093">
    <property type="entry name" value="HTH_XRE"/>
    <property type="match status" value="1"/>
</dbReference>
<dbReference type="InterPro" id="IPR001387">
    <property type="entry name" value="Cro/C1-type_HTH"/>
</dbReference>
<reference evidence="3 4" key="1">
    <citation type="submission" date="2017-05" db="EMBL/GenBank/DDBJ databases">
        <title>The Genome Sequence of Enterococcus sp. 8G7_MSG3316.</title>
        <authorList>
            <consortium name="The Broad Institute Genomics Platform"/>
            <consortium name="The Broad Institute Genomic Center for Infectious Diseases"/>
            <person name="Earl A."/>
            <person name="Manson A."/>
            <person name="Schwartman J."/>
            <person name="Gilmore M."/>
            <person name="Abouelleil A."/>
            <person name="Cao P."/>
            <person name="Chapman S."/>
            <person name="Cusick C."/>
            <person name="Shea T."/>
            <person name="Young S."/>
            <person name="Neafsey D."/>
            <person name="Nusbaum C."/>
            <person name="Birren B."/>
        </authorList>
    </citation>
    <scope>NUCLEOTIDE SEQUENCE [LARGE SCALE GENOMIC DNA]</scope>
    <source>
        <strain evidence="3 4">8G7_MSG3316</strain>
    </source>
</reference>
<dbReference type="STRING" id="1834191.A5886_000388"/>
<gene>
    <name evidence="3" type="ORF">A5886_000388</name>
</gene>
<organism evidence="3 4">
    <name type="scientific">Candidatus Enterococcus testudinis</name>
    <dbReference type="NCBI Taxonomy" id="1834191"/>
    <lineage>
        <taxon>Bacteria</taxon>
        <taxon>Bacillati</taxon>
        <taxon>Bacillota</taxon>
        <taxon>Bacilli</taxon>
        <taxon>Lactobacillales</taxon>
        <taxon>Enterococcaceae</taxon>
        <taxon>Enterococcus</taxon>
    </lineage>
</organism>
<dbReference type="PANTHER" id="PTHR46558">
    <property type="entry name" value="TRACRIPTIONAL REGULATORY PROTEIN-RELATED-RELATED"/>
    <property type="match status" value="1"/>
</dbReference>
<keyword evidence="4" id="KW-1185">Reference proteome</keyword>
<dbReference type="PANTHER" id="PTHR46558:SF11">
    <property type="entry name" value="HTH-TYPE TRANSCRIPTIONAL REGULATOR XRE"/>
    <property type="match status" value="1"/>
</dbReference>
<dbReference type="PROSITE" id="PS50943">
    <property type="entry name" value="HTH_CROC1"/>
    <property type="match status" value="1"/>
</dbReference>
<dbReference type="Gene3D" id="1.10.260.40">
    <property type="entry name" value="lambda repressor-like DNA-binding domains"/>
    <property type="match status" value="1"/>
</dbReference>
<dbReference type="RefSeq" id="WP_086273380.1">
    <property type="nucleotide sequence ID" value="NZ_NGKU01000001.1"/>
</dbReference>
<feature type="domain" description="HTH cro/C1-type" evidence="2">
    <location>
        <begin position="6"/>
        <end position="60"/>
    </location>
</feature>